<evidence type="ECO:0000313" key="2">
    <source>
        <dbReference type="Proteomes" id="UP000255460"/>
    </source>
</evidence>
<evidence type="ECO:0000313" key="1">
    <source>
        <dbReference type="EMBL" id="STE83637.1"/>
    </source>
</evidence>
<reference evidence="1 2" key="1">
    <citation type="submission" date="2018-06" db="EMBL/GenBank/DDBJ databases">
        <authorList>
            <consortium name="Pathogen Informatics"/>
            <person name="Doyle S."/>
        </authorList>
    </citation>
    <scope>NUCLEOTIDE SEQUENCE [LARGE SCALE GENOMIC DNA]</scope>
    <source>
        <strain evidence="1 2">NCTC10418</strain>
    </source>
</reference>
<name>A0A376KNY7_ECOLX</name>
<gene>
    <name evidence="1" type="ORF">NCTC10418_01295</name>
</gene>
<proteinExistence type="predicted"/>
<dbReference type="AlphaFoldDB" id="A0A376KNY7"/>
<dbReference type="EMBL" id="UFZQ01000001">
    <property type="protein sequence ID" value="STE83637.1"/>
    <property type="molecule type" value="Genomic_DNA"/>
</dbReference>
<dbReference type="Proteomes" id="UP000255460">
    <property type="component" value="Unassembled WGS sequence"/>
</dbReference>
<accession>A0A376KNY7</accession>
<organism evidence="1 2">
    <name type="scientific">Escherichia coli</name>
    <dbReference type="NCBI Taxonomy" id="562"/>
    <lineage>
        <taxon>Bacteria</taxon>
        <taxon>Pseudomonadati</taxon>
        <taxon>Pseudomonadota</taxon>
        <taxon>Gammaproteobacteria</taxon>
        <taxon>Enterobacterales</taxon>
        <taxon>Enterobacteriaceae</taxon>
        <taxon>Escherichia</taxon>
    </lineage>
</organism>
<sequence length="77" mass="8707">MGASWSLPLKWIKRFLGHENFSAPESVLTTPVRGDAFDRLLLQFLSGQGRQLSPDDWSALEEAEHQLYWLRALAGGH</sequence>
<protein>
    <submittedName>
        <fullName evidence="1">Uncharacterized protein</fullName>
    </submittedName>
</protein>